<dbReference type="RefSeq" id="WP_049954374.1">
    <property type="nucleotide sequence ID" value="NZ_CP007056.1"/>
</dbReference>
<proteinExistence type="inferred from homology"/>
<comment type="similarity">
    <text evidence="2 7">Belongs to the group II decarboxylase family.</text>
</comment>
<dbReference type="HOGENOM" id="CLU_011856_0_4_2"/>
<dbReference type="InterPro" id="IPR010977">
    <property type="entry name" value="Aromatic_deC"/>
</dbReference>
<dbReference type="PRINTS" id="PR00800">
    <property type="entry name" value="YHDCRBOXLASE"/>
</dbReference>
<dbReference type="eggNOG" id="arCOG00027">
    <property type="taxonomic scope" value="Archaea"/>
</dbReference>
<evidence type="ECO:0000256" key="7">
    <source>
        <dbReference type="RuleBase" id="RU000382"/>
    </source>
</evidence>
<dbReference type="PANTHER" id="PTHR45677:SF8">
    <property type="entry name" value="CYSTEINE SULFINIC ACID DECARBOXYLASE"/>
    <property type="match status" value="1"/>
</dbReference>
<dbReference type="Gene3D" id="3.40.640.10">
    <property type="entry name" value="Type I PLP-dependent aspartate aminotransferase-like (Major domain)"/>
    <property type="match status" value="1"/>
</dbReference>
<dbReference type="PATRIC" id="fig|797299.3.peg.3224"/>
<evidence type="ECO:0000313" key="10">
    <source>
        <dbReference type="Proteomes" id="UP000019024"/>
    </source>
</evidence>
<dbReference type="GO" id="GO:0019752">
    <property type="term" value="P:carboxylic acid metabolic process"/>
    <property type="evidence" value="ECO:0007669"/>
    <property type="project" value="InterPro"/>
</dbReference>
<evidence type="ECO:0000256" key="1">
    <source>
        <dbReference type="ARBA" id="ARBA00001933"/>
    </source>
</evidence>
<dbReference type="OrthoDB" id="56891at2157"/>
<geneLocation type="plasmid" evidence="9">
    <name>unnamed</name>
</geneLocation>
<dbReference type="InterPro" id="IPR015421">
    <property type="entry name" value="PyrdxlP-dep_Trfase_major"/>
</dbReference>
<dbReference type="KEGG" id="hlr:HALLA_03545"/>
<accession>W0JRZ3</accession>
<gene>
    <name evidence="9" type="ORF">HALLA_03545</name>
</gene>
<dbReference type="GeneID" id="25146881"/>
<keyword evidence="5 7" id="KW-0456">Lyase</keyword>
<dbReference type="EMBL" id="CP007056">
    <property type="protein sequence ID" value="AHG01476.1"/>
    <property type="molecule type" value="Genomic_DNA"/>
</dbReference>
<dbReference type="Pfam" id="PF00282">
    <property type="entry name" value="Pyridoxal_deC"/>
    <property type="match status" value="1"/>
</dbReference>
<dbReference type="GO" id="GO:0005737">
    <property type="term" value="C:cytoplasm"/>
    <property type="evidence" value="ECO:0007669"/>
    <property type="project" value="TreeGrafter"/>
</dbReference>
<evidence type="ECO:0000256" key="5">
    <source>
        <dbReference type="ARBA" id="ARBA00023239"/>
    </source>
</evidence>
<dbReference type="InterPro" id="IPR002129">
    <property type="entry name" value="PyrdxlP-dep_de-COase"/>
</dbReference>
<evidence type="ECO:0000256" key="6">
    <source>
        <dbReference type="PIRSR" id="PIRSR602129-50"/>
    </source>
</evidence>
<evidence type="ECO:0000313" key="9">
    <source>
        <dbReference type="EMBL" id="AHG01476.1"/>
    </source>
</evidence>
<keyword evidence="4 6" id="KW-0663">Pyridoxal phosphate</keyword>
<dbReference type="GO" id="GO:0006520">
    <property type="term" value="P:amino acid metabolic process"/>
    <property type="evidence" value="ECO:0007669"/>
    <property type="project" value="InterPro"/>
</dbReference>
<reference evidence="9 10" key="1">
    <citation type="submission" date="2014-01" db="EMBL/GenBank/DDBJ databases">
        <authorList>
            <consortium name="DOE Joint Genome Institute"/>
            <person name="Anderson I."/>
            <person name="Huntemann M."/>
            <person name="Han J."/>
            <person name="Chen A."/>
            <person name="Kyrpides N."/>
            <person name="Mavromatis K."/>
            <person name="Markowitz V."/>
            <person name="Palaniappan K."/>
            <person name="Ivanova N."/>
            <person name="Schaumberg A."/>
            <person name="Pati A."/>
            <person name="Liolios K."/>
            <person name="Nordberg H.P."/>
            <person name="Cantor M.N."/>
            <person name="Hua S.X."/>
            <person name="Woyke T."/>
        </authorList>
    </citation>
    <scope>NUCLEOTIDE SEQUENCE [LARGE SCALE GENOMIC DNA]</scope>
    <source>
        <strain evidence="9 10">XH-48</strain>
        <plasmid evidence="10">1</plasmid>
    </source>
</reference>
<dbReference type="GO" id="GO:0030170">
    <property type="term" value="F:pyridoxal phosphate binding"/>
    <property type="evidence" value="ECO:0007669"/>
    <property type="project" value="InterPro"/>
</dbReference>
<dbReference type="Proteomes" id="UP000019024">
    <property type="component" value="Plasmid unnamed"/>
</dbReference>
<dbReference type="AlphaFoldDB" id="W0JRZ3"/>
<name>W0JRZ3_9EURY</name>
<dbReference type="InterPro" id="IPR015424">
    <property type="entry name" value="PyrdxlP-dep_Trfase"/>
</dbReference>
<sequence length="531" mass="57535">MTEQYSPASDDRPSNGRALADRLFLGSDDGNRAYLGAVEQAAEAVVTTVGEADDPYTGRGYRALRDHLDGETIPETGAPLSVVLDEVATDVLANSVVPSDEACVAHLQCPPMVPGLAAEMLLTAVNQSMDSFDQAPAATVIEERVIDDLADLFSLGDAADGVMTSGGTQSNFQGLLLARNRYVADRFDRSARANGLPPAATDMRVLCSEHAHFTAAQGAAHLGLGEDAVVSVPTDRTYRMDPEALRTQLERMKRNGERPFALFATAGTTDFGSIDPLEELADIAAEHDLWYHVDAAYGGALAVSDEHRSAIAGIERADSLSVDFHKLFYQPISCGAFLLREGDDFDLMARHAAYLNPDGDDAPHRVEKSTLTTRRFDALKPYIAFRTVGRKGLEALVDRSLSVATRTAELVRADDAYELVCDPTLNVVTFRYQPSNDHPELADGEWSDRLNREIREFLFDAGEGIVARTTVEDRVTLKLTLLNPRTTVDDIRTLLERGQRHAATVEAAELGTAPVETERGNAGGSTDGVER</sequence>
<dbReference type="SUPFAM" id="SSF53383">
    <property type="entry name" value="PLP-dependent transferases"/>
    <property type="match status" value="1"/>
</dbReference>
<keyword evidence="10" id="KW-1185">Reference proteome</keyword>
<keyword evidence="9" id="KW-0614">Plasmid</keyword>
<feature type="modified residue" description="N6-(pyridoxal phosphate)lysine" evidence="6">
    <location>
        <position position="326"/>
    </location>
</feature>
<protein>
    <submittedName>
        <fullName evidence="9">2,4-diaminobutyrate decarboxylase</fullName>
    </submittedName>
</protein>
<dbReference type="PROSITE" id="PS00392">
    <property type="entry name" value="DDC_GAD_HDC_YDC"/>
    <property type="match status" value="1"/>
</dbReference>
<evidence type="ECO:0000256" key="2">
    <source>
        <dbReference type="ARBA" id="ARBA00009533"/>
    </source>
</evidence>
<dbReference type="InterPro" id="IPR015422">
    <property type="entry name" value="PyrdxlP-dep_Trfase_small"/>
</dbReference>
<comment type="cofactor">
    <cofactor evidence="1 6 7">
        <name>pyridoxal 5'-phosphate</name>
        <dbReference type="ChEBI" id="CHEBI:597326"/>
    </cofactor>
</comment>
<keyword evidence="3" id="KW-0210">Decarboxylase</keyword>
<feature type="region of interest" description="Disordered" evidence="8">
    <location>
        <begin position="510"/>
        <end position="531"/>
    </location>
</feature>
<evidence type="ECO:0000256" key="8">
    <source>
        <dbReference type="SAM" id="MobiDB-lite"/>
    </source>
</evidence>
<dbReference type="CDD" id="cd06450">
    <property type="entry name" value="DOPA_deC_like"/>
    <property type="match status" value="1"/>
</dbReference>
<dbReference type="PANTHER" id="PTHR45677">
    <property type="entry name" value="GLUTAMATE DECARBOXYLASE-RELATED"/>
    <property type="match status" value="1"/>
</dbReference>
<organism evidence="9 10">
    <name type="scientific">Halostagnicola larsenii XH-48</name>
    <dbReference type="NCBI Taxonomy" id="797299"/>
    <lineage>
        <taxon>Archaea</taxon>
        <taxon>Methanobacteriati</taxon>
        <taxon>Methanobacteriota</taxon>
        <taxon>Stenosarchaea group</taxon>
        <taxon>Halobacteria</taxon>
        <taxon>Halobacteriales</taxon>
        <taxon>Natrialbaceae</taxon>
        <taxon>Halostagnicola</taxon>
    </lineage>
</organism>
<evidence type="ECO:0000256" key="3">
    <source>
        <dbReference type="ARBA" id="ARBA00022793"/>
    </source>
</evidence>
<evidence type="ECO:0000256" key="4">
    <source>
        <dbReference type="ARBA" id="ARBA00022898"/>
    </source>
</evidence>
<dbReference type="GO" id="GO:0016831">
    <property type="term" value="F:carboxy-lyase activity"/>
    <property type="evidence" value="ECO:0007669"/>
    <property type="project" value="UniProtKB-KW"/>
</dbReference>
<dbReference type="InterPro" id="IPR021115">
    <property type="entry name" value="Pyridoxal-P_BS"/>
</dbReference>
<dbReference type="Gene3D" id="3.90.1150.10">
    <property type="entry name" value="Aspartate Aminotransferase, domain 1"/>
    <property type="match status" value="1"/>
</dbReference>
<feature type="compositionally biased region" description="Gly residues" evidence="8">
    <location>
        <begin position="521"/>
        <end position="531"/>
    </location>
</feature>